<evidence type="ECO:0000256" key="3">
    <source>
        <dbReference type="ARBA" id="ARBA00022676"/>
    </source>
</evidence>
<evidence type="ECO:0000259" key="7">
    <source>
        <dbReference type="Pfam" id="PF19320"/>
    </source>
</evidence>
<keyword evidence="3" id="KW-0328">Glycosyltransferase</keyword>
<dbReference type="EMBL" id="BSTG01000003">
    <property type="protein sequence ID" value="GLY58081.1"/>
    <property type="molecule type" value="Genomic_DNA"/>
</dbReference>
<dbReference type="AlphaFoldDB" id="A0AAV5P7Z4"/>
<reference evidence="8" key="1">
    <citation type="submission" date="2023-03" db="EMBL/GenBank/DDBJ databases">
        <title>Cellulosimicrobium cellulans NBRC 103059.</title>
        <authorList>
            <person name="Ichikawa N."/>
            <person name="Sato H."/>
            <person name="Tonouchi N."/>
        </authorList>
    </citation>
    <scope>NUCLEOTIDE SEQUENCE</scope>
    <source>
        <strain evidence="8">NBRC 103059</strain>
    </source>
</reference>
<sequence length="665" mass="74905">MTATEEQQTTTQSGTMRTVQRVIFPVESDSDSLALYVEAGEARPAPSKTDFESLRTGAGAGAAPRVSESVRAQDIRSRLSMSVRAGRRVSFGSYFNAFPAGYWRRWTVVRSVRLTAELVGNGNLTVYRSNAKGAQHRVESFHVEGRQTISVDLPLDRFGDGGWYWFDLIGGTEPLVLERAVWEVEDEAARHGRTSLGITTFNRPDFCLETIRSVAENDSVRALLDELIIVDQGSQRVEDEDGFADVAAEMGDQLRIIKQANIGGSGGFSRAMYETVTAGRSDYVILLDDDIVLEPESILRLVTFADFTRVPTLVGGHMFDMYNRSVLHTFGEIVEPWRIQPGVPHPDMENGHDFREGGLRATSWLHRRADVDYNGWWMCLIPTEVIRTIGLSLPVFIKWDDAEYGLRARAHGFPTVSLPGAAVWHVSWGDKDDLVGWQSYFHERNRLITALLYSLYERGGRVLRESTYMDVKHLISMQYYTEQGRILAMRDVLAGPDGLHGMIGTKLPEIRRLTQDFTDAQLKPDLDEFPAPAAAKPRNKGRGVQMPSRLMLGPWAAKTVVRQIAKPVPENKRERPEAVVPHQDARWWRLSQYDSAIVSNAEGTGVSWHRRDPRVVRTMLTEAVKLHAELFARWGDLRTTYRDALPRITSVEAWERTFSDNPPSS</sequence>
<dbReference type="InterPro" id="IPR029044">
    <property type="entry name" value="Nucleotide-diphossugar_trans"/>
</dbReference>
<evidence type="ECO:0000256" key="5">
    <source>
        <dbReference type="SAM" id="MobiDB-lite"/>
    </source>
</evidence>
<dbReference type="Pfam" id="PF13641">
    <property type="entry name" value="Glyco_tranf_2_3"/>
    <property type="match status" value="1"/>
</dbReference>
<name>A0AAV5P7Z4_CELCE</name>
<dbReference type="Pfam" id="PF17994">
    <property type="entry name" value="Glft2_N"/>
    <property type="match status" value="1"/>
</dbReference>
<comment type="similarity">
    <text evidence="2">Belongs to the glycosyltransferase 2 family.</text>
</comment>
<dbReference type="PANTHER" id="PTHR43179">
    <property type="entry name" value="RHAMNOSYLTRANSFERASE WBBL"/>
    <property type="match status" value="1"/>
</dbReference>
<dbReference type="RefSeq" id="WP_249355979.1">
    <property type="nucleotide sequence ID" value="NZ_BSTG01000003.1"/>
</dbReference>
<accession>A0AAV5P7Z4</accession>
<keyword evidence="4 8" id="KW-0808">Transferase</keyword>
<gene>
    <name evidence="8" type="ORF">Ccel01_26830</name>
</gene>
<comment type="caution">
    <text evidence="8">The sequence shown here is derived from an EMBL/GenBank/DDBJ whole genome shotgun (WGS) entry which is preliminary data.</text>
</comment>
<evidence type="ECO:0000256" key="2">
    <source>
        <dbReference type="ARBA" id="ARBA00006739"/>
    </source>
</evidence>
<dbReference type="InterPro" id="IPR045699">
    <property type="entry name" value="GlfT2_C"/>
</dbReference>
<evidence type="ECO:0000256" key="1">
    <source>
        <dbReference type="ARBA" id="ARBA00004776"/>
    </source>
</evidence>
<dbReference type="Pfam" id="PF19320">
    <property type="entry name" value="GlfT2_domain3"/>
    <property type="match status" value="1"/>
</dbReference>
<proteinExistence type="inferred from homology"/>
<dbReference type="SUPFAM" id="SSF53448">
    <property type="entry name" value="Nucleotide-diphospho-sugar transferases"/>
    <property type="match status" value="1"/>
</dbReference>
<evidence type="ECO:0000259" key="6">
    <source>
        <dbReference type="Pfam" id="PF17994"/>
    </source>
</evidence>
<protein>
    <submittedName>
        <fullName evidence="8">Glycosyl transferase</fullName>
    </submittedName>
</protein>
<evidence type="ECO:0000313" key="9">
    <source>
        <dbReference type="Proteomes" id="UP001165168"/>
    </source>
</evidence>
<evidence type="ECO:0000313" key="8">
    <source>
        <dbReference type="EMBL" id="GLY58081.1"/>
    </source>
</evidence>
<dbReference type="GO" id="GO:0016757">
    <property type="term" value="F:glycosyltransferase activity"/>
    <property type="evidence" value="ECO:0007669"/>
    <property type="project" value="UniProtKB-KW"/>
</dbReference>
<comment type="pathway">
    <text evidence="1">Cell wall biogenesis; cell wall polysaccharide biosynthesis.</text>
</comment>
<feature type="domain" description="Galactofuranosyltransferase-2 C-terminal" evidence="7">
    <location>
        <begin position="463"/>
        <end position="659"/>
    </location>
</feature>
<feature type="region of interest" description="Disordered" evidence="5">
    <location>
        <begin position="46"/>
        <end position="65"/>
    </location>
</feature>
<organism evidence="8 9">
    <name type="scientific">Cellulosimicrobium cellulans</name>
    <name type="common">Arthrobacter luteus</name>
    <dbReference type="NCBI Taxonomy" id="1710"/>
    <lineage>
        <taxon>Bacteria</taxon>
        <taxon>Bacillati</taxon>
        <taxon>Actinomycetota</taxon>
        <taxon>Actinomycetes</taxon>
        <taxon>Micrococcales</taxon>
        <taxon>Promicromonosporaceae</taxon>
        <taxon>Cellulosimicrobium</taxon>
    </lineage>
</organism>
<evidence type="ECO:0000256" key="4">
    <source>
        <dbReference type="ARBA" id="ARBA00022679"/>
    </source>
</evidence>
<dbReference type="Proteomes" id="UP001165168">
    <property type="component" value="Unassembled WGS sequence"/>
</dbReference>
<dbReference type="InterPro" id="IPR040492">
    <property type="entry name" value="GlfT2_N"/>
</dbReference>
<feature type="domain" description="Galactofuranosyltransferase GlfT2 N-terminal" evidence="6">
    <location>
        <begin position="72"/>
        <end position="183"/>
    </location>
</feature>
<dbReference type="Gene3D" id="3.90.550.60">
    <property type="match status" value="1"/>
</dbReference>
<dbReference type="PANTHER" id="PTHR43179:SF12">
    <property type="entry name" value="GALACTOFURANOSYLTRANSFERASE GLFT2"/>
    <property type="match status" value="1"/>
</dbReference>